<reference evidence="1 2" key="1">
    <citation type="submission" date="2024-01" db="EMBL/GenBank/DDBJ databases">
        <title>The genomes of 5 underutilized Papilionoideae crops provide insights into root nodulation and disease resistanc.</title>
        <authorList>
            <person name="Jiang F."/>
        </authorList>
    </citation>
    <scope>NUCLEOTIDE SEQUENCE [LARGE SCALE GENOMIC DNA]</scope>
    <source>
        <strain evidence="1">LVBAO_FW01</strain>
        <tissue evidence="1">Leaves</tissue>
    </source>
</reference>
<evidence type="ECO:0000313" key="2">
    <source>
        <dbReference type="Proteomes" id="UP001367508"/>
    </source>
</evidence>
<keyword evidence="2" id="KW-1185">Reference proteome</keyword>
<sequence length="157" mass="17332">MSDGGNKPRPYTILHQPQMEETKSRFNRICVFCGSSSGKKASYQCQQQVSATLKEFSEVMASNQNPKELQWALQAIKSEGLNLHNISFYLSQPTSGDGLGGNIPLIYNFKLFESGEAHTVVYPSSSSVAKVGSTLLQSLARRRLLHFKSIAAIFLNT</sequence>
<dbReference type="AlphaFoldDB" id="A0AAN9QR38"/>
<accession>A0AAN9QR38</accession>
<evidence type="ECO:0000313" key="1">
    <source>
        <dbReference type="EMBL" id="KAK7344929.1"/>
    </source>
</evidence>
<gene>
    <name evidence="1" type="ORF">VNO77_15181</name>
</gene>
<protein>
    <submittedName>
        <fullName evidence="1">Uncharacterized protein</fullName>
    </submittedName>
</protein>
<dbReference type="Proteomes" id="UP001367508">
    <property type="component" value="Unassembled WGS sequence"/>
</dbReference>
<organism evidence="1 2">
    <name type="scientific">Canavalia gladiata</name>
    <name type="common">Sword bean</name>
    <name type="synonym">Dolichos gladiatus</name>
    <dbReference type="NCBI Taxonomy" id="3824"/>
    <lineage>
        <taxon>Eukaryota</taxon>
        <taxon>Viridiplantae</taxon>
        <taxon>Streptophyta</taxon>
        <taxon>Embryophyta</taxon>
        <taxon>Tracheophyta</taxon>
        <taxon>Spermatophyta</taxon>
        <taxon>Magnoliopsida</taxon>
        <taxon>eudicotyledons</taxon>
        <taxon>Gunneridae</taxon>
        <taxon>Pentapetalae</taxon>
        <taxon>rosids</taxon>
        <taxon>fabids</taxon>
        <taxon>Fabales</taxon>
        <taxon>Fabaceae</taxon>
        <taxon>Papilionoideae</taxon>
        <taxon>50 kb inversion clade</taxon>
        <taxon>NPAAA clade</taxon>
        <taxon>indigoferoid/millettioid clade</taxon>
        <taxon>Phaseoleae</taxon>
        <taxon>Canavalia</taxon>
    </lineage>
</organism>
<proteinExistence type="predicted"/>
<name>A0AAN9QR38_CANGL</name>
<dbReference type="EMBL" id="JAYMYQ010000003">
    <property type="protein sequence ID" value="KAK7344929.1"/>
    <property type="molecule type" value="Genomic_DNA"/>
</dbReference>
<comment type="caution">
    <text evidence="1">The sequence shown here is derived from an EMBL/GenBank/DDBJ whole genome shotgun (WGS) entry which is preliminary data.</text>
</comment>